<dbReference type="Proteomes" id="UP000289794">
    <property type="component" value="Chromosome"/>
</dbReference>
<dbReference type="RefSeq" id="WP_130182891.1">
    <property type="nucleotide sequence ID" value="NZ_CP035945.1"/>
</dbReference>
<organism evidence="1 2">
    <name type="scientific">Blautia producta</name>
    <dbReference type="NCBI Taxonomy" id="33035"/>
    <lineage>
        <taxon>Bacteria</taxon>
        <taxon>Bacillati</taxon>
        <taxon>Bacillota</taxon>
        <taxon>Clostridia</taxon>
        <taxon>Lachnospirales</taxon>
        <taxon>Lachnospiraceae</taxon>
        <taxon>Blautia</taxon>
    </lineage>
</organism>
<dbReference type="AlphaFoldDB" id="A0A4P6M8U8"/>
<evidence type="ECO:0000313" key="2">
    <source>
        <dbReference type="Proteomes" id="UP000289794"/>
    </source>
</evidence>
<gene>
    <name evidence="1" type="ORF">PMF13cell1_05603</name>
</gene>
<reference evidence="1 2" key="1">
    <citation type="submission" date="2019-01" db="EMBL/GenBank/DDBJ databases">
        <title>PMF-metabolizing Aryl O-demethylase.</title>
        <authorList>
            <person name="Kim M."/>
        </authorList>
    </citation>
    <scope>NUCLEOTIDE SEQUENCE [LARGE SCALE GENOMIC DNA]</scope>
    <source>
        <strain evidence="1 2">PMF1</strain>
    </source>
</reference>
<sequence length="139" mass="16372">MTVKELFSVQHDENKLRSLHIELARHEDFNPYKSNIISDMPKGSGGKNFSEWYAERGDRIRREIALYENKLIEDEKKVNDYINSAPRPECDIIRFRVINNLSWEEIGAYTGYSGRQVSRKFWNYLKKDVQNVQDVSGKV</sequence>
<dbReference type="EMBL" id="CP035945">
    <property type="protein sequence ID" value="QBF00008.1"/>
    <property type="molecule type" value="Genomic_DNA"/>
</dbReference>
<dbReference type="KEGG" id="bpro:PMF13cell1_05603"/>
<evidence type="ECO:0008006" key="3">
    <source>
        <dbReference type="Google" id="ProtNLM"/>
    </source>
</evidence>
<name>A0A4P6M8U8_9FIRM</name>
<protein>
    <recommendedName>
        <fullName evidence="3">Sigma-70 family RNA polymerase sigma factor</fullName>
    </recommendedName>
</protein>
<proteinExistence type="predicted"/>
<accession>A0A4P6M8U8</accession>
<evidence type="ECO:0000313" key="1">
    <source>
        <dbReference type="EMBL" id="QBF00008.1"/>
    </source>
</evidence>